<protein>
    <recommendedName>
        <fullName evidence="2">F-box domain-containing protein</fullName>
    </recommendedName>
</protein>
<keyword evidence="4" id="KW-1185">Reference proteome</keyword>
<dbReference type="AlphaFoldDB" id="A0A813M1C4"/>
<evidence type="ECO:0000313" key="3">
    <source>
        <dbReference type="EMBL" id="CAF0712121.1"/>
    </source>
</evidence>
<dbReference type="InterPro" id="IPR036047">
    <property type="entry name" value="F-box-like_dom_sf"/>
</dbReference>
<dbReference type="OrthoDB" id="8757000at2759"/>
<evidence type="ECO:0000259" key="2">
    <source>
        <dbReference type="PROSITE" id="PS50181"/>
    </source>
</evidence>
<organism evidence="3 4">
    <name type="scientific">Brachionus calyciflorus</name>
    <dbReference type="NCBI Taxonomy" id="104777"/>
    <lineage>
        <taxon>Eukaryota</taxon>
        <taxon>Metazoa</taxon>
        <taxon>Spiralia</taxon>
        <taxon>Gnathifera</taxon>
        <taxon>Rotifera</taxon>
        <taxon>Eurotatoria</taxon>
        <taxon>Monogononta</taxon>
        <taxon>Pseudotrocha</taxon>
        <taxon>Ploima</taxon>
        <taxon>Brachionidae</taxon>
        <taxon>Brachionus</taxon>
    </lineage>
</organism>
<evidence type="ECO:0000313" key="4">
    <source>
        <dbReference type="Proteomes" id="UP000663879"/>
    </source>
</evidence>
<gene>
    <name evidence="3" type="ORF">OXX778_LOCUS1171</name>
</gene>
<dbReference type="CDD" id="cd22104">
    <property type="entry name" value="F-box_FBXO33"/>
    <property type="match status" value="1"/>
</dbReference>
<dbReference type="PROSITE" id="PS50181">
    <property type="entry name" value="FBOX"/>
    <property type="match status" value="1"/>
</dbReference>
<dbReference type="PANTHER" id="PTHR20933">
    <property type="entry name" value="F-BOX ONLY PROTEIN 33"/>
    <property type="match status" value="1"/>
</dbReference>
<dbReference type="SMART" id="SM00256">
    <property type="entry name" value="FBOX"/>
    <property type="match status" value="1"/>
</dbReference>
<feature type="region of interest" description="Disordered" evidence="1">
    <location>
        <begin position="1"/>
        <end position="20"/>
    </location>
</feature>
<name>A0A813M1C4_9BILA</name>
<comment type="caution">
    <text evidence="3">The sequence shown here is derived from an EMBL/GenBank/DDBJ whole genome shotgun (WGS) entry which is preliminary data.</text>
</comment>
<evidence type="ECO:0000256" key="1">
    <source>
        <dbReference type="SAM" id="MobiDB-lite"/>
    </source>
</evidence>
<accession>A0A813M1C4</accession>
<sequence>MEKNYLNTKSRHTTNGNKYKKNEDEYINNFSMNYSTAKPSSYYPIEYNYGKGYRPKNYQFNGTHSNRYRKKFNTGNYYRPNFTKPLAPNNCRNTPVLYDYSQLPNIVLANIYSHLNLKDRLSASLVCKTWRLGLFNPSLWQDSNITIYLLNRFVDLKSSDFKLQNLLKYSKNLIVKYDPNEMSLYNYLINVIIGNLKEYKNVSSVSLQPILYNLFYEDGYFYDDEEELNDNDDYLSENNAILFKNLTEWCLNTKNVEHLSLGLIDDMNKSKVNLAKLMAALGDKHANNLKSLHLSTSKKISSLALQTTNGNIQANYYDDKKFFLSQCLSRFKALTHLSIDFEHLSDDFLRSSCCLQSLKKLNLNVNGINNILNNDNRIKDESWSILTNNNKNLRVTINFIQVEESARKFNLVLNQFIPLEALRMYFCKSLNPDILQFISNNYSETLKSLIIVDAINDPSLRYHNPLRHDADPDPLVLLCWKCKYLDELVLVGYEILEINLIAIAKLRDNLKTFYVAMDCIIDLKYGKFKNNDFIEDEDGEDTIVDYGFCSEQSIRKVCKILRCDNWHPLEKDELPMCVYNYDMPYEEAYLEKILSDQNYI</sequence>
<dbReference type="SUPFAM" id="SSF81383">
    <property type="entry name" value="F-box domain"/>
    <property type="match status" value="1"/>
</dbReference>
<reference evidence="3" key="1">
    <citation type="submission" date="2021-02" db="EMBL/GenBank/DDBJ databases">
        <authorList>
            <person name="Nowell W R."/>
        </authorList>
    </citation>
    <scope>NUCLEOTIDE SEQUENCE</scope>
    <source>
        <strain evidence="3">Ploen Becks lab</strain>
    </source>
</reference>
<dbReference type="InterPro" id="IPR032675">
    <property type="entry name" value="LRR_dom_sf"/>
</dbReference>
<dbReference type="EMBL" id="CAJNOC010000071">
    <property type="protein sequence ID" value="CAF0712121.1"/>
    <property type="molecule type" value="Genomic_DNA"/>
</dbReference>
<dbReference type="Gene3D" id="1.20.1280.50">
    <property type="match status" value="1"/>
</dbReference>
<dbReference type="PANTHER" id="PTHR20933:SF3">
    <property type="entry name" value="F-BOX ONLY PROTEIN 33"/>
    <property type="match status" value="1"/>
</dbReference>
<feature type="compositionally biased region" description="Polar residues" evidence="1">
    <location>
        <begin position="1"/>
        <end position="17"/>
    </location>
</feature>
<proteinExistence type="predicted"/>
<dbReference type="GO" id="GO:0031398">
    <property type="term" value="P:positive regulation of protein ubiquitination"/>
    <property type="evidence" value="ECO:0007669"/>
    <property type="project" value="TreeGrafter"/>
</dbReference>
<dbReference type="Proteomes" id="UP000663879">
    <property type="component" value="Unassembled WGS sequence"/>
</dbReference>
<feature type="domain" description="F-box" evidence="2">
    <location>
        <begin position="97"/>
        <end position="143"/>
    </location>
</feature>
<dbReference type="InterPro" id="IPR001810">
    <property type="entry name" value="F-box_dom"/>
</dbReference>
<dbReference type="Pfam" id="PF12937">
    <property type="entry name" value="F-box-like"/>
    <property type="match status" value="1"/>
</dbReference>
<dbReference type="Gene3D" id="3.80.10.10">
    <property type="entry name" value="Ribonuclease Inhibitor"/>
    <property type="match status" value="1"/>
</dbReference>